<dbReference type="GO" id="GO:0016829">
    <property type="term" value="F:lyase activity"/>
    <property type="evidence" value="ECO:0007669"/>
    <property type="project" value="UniProtKB-KW"/>
</dbReference>
<keyword evidence="1" id="KW-0456">Lyase</keyword>
<dbReference type="Proteomes" id="UP001569428">
    <property type="component" value="Unassembled WGS sequence"/>
</dbReference>
<name>A0ABV4P4W0_9GAMM</name>
<proteinExistence type="predicted"/>
<dbReference type="PANTHER" id="PTHR10362">
    <property type="entry name" value="HISTIDINE AMMONIA-LYASE"/>
    <property type="match status" value="1"/>
</dbReference>
<dbReference type="RefSeq" id="WP_371840931.1">
    <property type="nucleotide sequence ID" value="NZ_JBGMEK010000073.1"/>
</dbReference>
<organism evidence="1 2">
    <name type="scientific">Microbulbifer epialgicus</name>
    <dbReference type="NCBI Taxonomy" id="393907"/>
    <lineage>
        <taxon>Bacteria</taxon>
        <taxon>Pseudomonadati</taxon>
        <taxon>Pseudomonadota</taxon>
        <taxon>Gammaproteobacteria</taxon>
        <taxon>Cellvibrionales</taxon>
        <taxon>Microbulbiferaceae</taxon>
        <taxon>Microbulbifer</taxon>
    </lineage>
</organism>
<dbReference type="InterPro" id="IPR024083">
    <property type="entry name" value="Fumarase/histidase_N"/>
</dbReference>
<protein>
    <submittedName>
        <fullName evidence="1">Aromatic amino acid ammonia-lyase</fullName>
        <ecNumber evidence="1">4.3.1.-</ecNumber>
    </submittedName>
</protein>
<reference evidence="1 2" key="1">
    <citation type="submission" date="2024-08" db="EMBL/GenBank/DDBJ databases">
        <authorList>
            <person name="Ishaq N."/>
        </authorList>
    </citation>
    <scope>NUCLEOTIDE SEQUENCE [LARGE SCALE GENOMIC DNA]</scope>
    <source>
        <strain evidence="1 2">DSM 18651</strain>
    </source>
</reference>
<dbReference type="InterPro" id="IPR008948">
    <property type="entry name" value="L-Aspartase-like"/>
</dbReference>
<dbReference type="SUPFAM" id="SSF48557">
    <property type="entry name" value="L-aspartase-like"/>
    <property type="match status" value="1"/>
</dbReference>
<sequence>MPTSSLSYPPAVDSNTESSETSFSSVVTFPLQAWYEWGYLHNPLTASEKDISKVKHSYALLQDQISDSDNPIYGLHTSYGENERNRLDPNHWKDTQINLLEYLRVGIGAPLPKSVVRRALKLQARKTAHGLSGIHPSTYQALLKLANSETLPRVPRKGSLGASGDLISMAHAISPLFEQGPRGPRDVIGLVNTNAMMASWAIEHDYQLRKLLRDCFKSVALMSLAIGAGDEHFTEGLNHGEVHTSYAQAGHLLAQLRRDYLQSPKIIEGEKTLLQARYSVRCAPQILGHCLDLLDYSEAKIRSEALAVADNPLILESGPWHGGLFYAIGLAASAEFMQEIIHRLAEMLDRQILILMDHRLNGGLPDNLCVESFNHCKGIHQLTSALFQEIKARSTPVRQMSFSCEGNNQDLVPCGMAALNNVNDQLDTLREIVRAAIFCSARAAMMRSTGGLPDALKLTNWSQFTTVQVESIL</sequence>
<keyword evidence="2" id="KW-1185">Reference proteome</keyword>
<dbReference type="EC" id="4.3.1.-" evidence="1"/>
<comment type="caution">
    <text evidence="1">The sequence shown here is derived from an EMBL/GenBank/DDBJ whole genome shotgun (WGS) entry which is preliminary data.</text>
</comment>
<dbReference type="Gene3D" id="1.20.200.10">
    <property type="entry name" value="Fumarase/aspartase (Central domain)"/>
    <property type="match status" value="1"/>
</dbReference>
<evidence type="ECO:0000313" key="2">
    <source>
        <dbReference type="Proteomes" id="UP001569428"/>
    </source>
</evidence>
<evidence type="ECO:0000313" key="1">
    <source>
        <dbReference type="EMBL" id="MFA0813156.1"/>
    </source>
</evidence>
<dbReference type="EMBL" id="JBGMEK010000073">
    <property type="protein sequence ID" value="MFA0813156.1"/>
    <property type="molecule type" value="Genomic_DNA"/>
</dbReference>
<accession>A0ABV4P4W0</accession>
<gene>
    <name evidence="1" type="ORF">ACCI49_19840</name>
</gene>
<dbReference type="InterPro" id="IPR001106">
    <property type="entry name" value="Aromatic_Lyase"/>
</dbReference>
<dbReference type="Pfam" id="PF00221">
    <property type="entry name" value="Lyase_aromatic"/>
    <property type="match status" value="2"/>
</dbReference>
<dbReference type="Gene3D" id="1.10.275.10">
    <property type="entry name" value="Fumarase/aspartase (N-terminal domain)"/>
    <property type="match status" value="1"/>
</dbReference>